<sequence>MPLKLAFIILSAILLSSVICNRINAQIPGRYHQEVFANVTETNNIQFSTAVPQPINEWDIQSLLSGGLPLNVKEYDTENVNLKMDIFEPSGDVSEKRPLIIICFGGGFLSGSRDYWSMRLLAQGFARMGYVTASIDYRLGMNIYDKDLGARSVYRAVQDSRSAVRYFKAHAAEYNIDIENIFIGGHSAGAFVALHNVYLDKDSERPFPTRGGTQDGNAYPDLGCLDCVGDNLSFSGRAKGVFSLAGAVGALSYIEHAQESPPIMFHSSDDGTVPYGTGKPFSDLASIIIGEDFPVVHGSSIIAKRCDTLGLEYEFNAYTNRGHSVHENGSVALHSDIIPKISNWLYTKYLKPEDVSLEGYADICPDDLFQSYSLSNSAIKYFDWQITDGTIVNGSTTDASITVEWNPEGSNHKVELVPYTENGSEGDKQTFSVAIHDGSMNQWIGNGGEWGDANNWSNGYIPLPCEHVVFEEKNTVTEINLPPNVSVSLLSLMLGNNIILNIPEGTSLKVSNQ</sequence>
<dbReference type="AlphaFoldDB" id="A0AA37WDD9"/>
<gene>
    <name evidence="3" type="ORF">GCM10007940_14280</name>
</gene>
<dbReference type="InterPro" id="IPR001611">
    <property type="entry name" value="Leu-rich_rpt"/>
</dbReference>
<reference evidence="3" key="1">
    <citation type="journal article" date="2014" name="Int. J. Syst. Evol. Microbiol.">
        <title>Complete genome sequence of Corynebacterium casei LMG S-19264T (=DSM 44701T), isolated from a smear-ripened cheese.</title>
        <authorList>
            <consortium name="US DOE Joint Genome Institute (JGI-PGF)"/>
            <person name="Walter F."/>
            <person name="Albersmeier A."/>
            <person name="Kalinowski J."/>
            <person name="Ruckert C."/>
        </authorList>
    </citation>
    <scope>NUCLEOTIDE SEQUENCE</scope>
    <source>
        <strain evidence="3">NBRC 108769</strain>
    </source>
</reference>
<dbReference type="PROSITE" id="PS51450">
    <property type="entry name" value="LRR"/>
    <property type="match status" value="1"/>
</dbReference>
<dbReference type="Proteomes" id="UP001156666">
    <property type="component" value="Unassembled WGS sequence"/>
</dbReference>
<dbReference type="InterPro" id="IPR050300">
    <property type="entry name" value="GDXG_lipolytic_enzyme"/>
</dbReference>
<evidence type="ECO:0000313" key="4">
    <source>
        <dbReference type="Proteomes" id="UP001156666"/>
    </source>
</evidence>
<protein>
    <recommendedName>
        <fullName evidence="2">BD-FAE-like domain-containing protein</fullName>
    </recommendedName>
</protein>
<name>A0AA37WDD9_9BACT</name>
<proteinExistence type="predicted"/>
<keyword evidence="1" id="KW-0378">Hydrolase</keyword>
<keyword evidence="4" id="KW-1185">Reference proteome</keyword>
<feature type="domain" description="BD-FAE-like" evidence="2">
    <location>
        <begin position="84"/>
        <end position="200"/>
    </location>
</feature>
<dbReference type="Pfam" id="PF20434">
    <property type="entry name" value="BD-FAE"/>
    <property type="match status" value="1"/>
</dbReference>
<dbReference type="EMBL" id="BSOH01000007">
    <property type="protein sequence ID" value="GLR16813.1"/>
    <property type="molecule type" value="Genomic_DNA"/>
</dbReference>
<dbReference type="GO" id="GO:0016787">
    <property type="term" value="F:hydrolase activity"/>
    <property type="evidence" value="ECO:0007669"/>
    <property type="project" value="UniProtKB-KW"/>
</dbReference>
<dbReference type="PANTHER" id="PTHR48081">
    <property type="entry name" value="AB HYDROLASE SUPERFAMILY PROTEIN C4A8.06C"/>
    <property type="match status" value="1"/>
</dbReference>
<evidence type="ECO:0000313" key="3">
    <source>
        <dbReference type="EMBL" id="GLR16813.1"/>
    </source>
</evidence>
<evidence type="ECO:0000256" key="1">
    <source>
        <dbReference type="ARBA" id="ARBA00022801"/>
    </source>
</evidence>
<dbReference type="RefSeq" id="WP_235291003.1">
    <property type="nucleotide sequence ID" value="NZ_BSOH01000007.1"/>
</dbReference>
<dbReference type="InterPro" id="IPR049492">
    <property type="entry name" value="BD-FAE-like_dom"/>
</dbReference>
<comment type="caution">
    <text evidence="3">The sequence shown here is derived from an EMBL/GenBank/DDBJ whole genome shotgun (WGS) entry which is preliminary data.</text>
</comment>
<accession>A0AA37WDD9</accession>
<organism evidence="3 4">
    <name type="scientific">Portibacter lacus</name>
    <dbReference type="NCBI Taxonomy" id="1099794"/>
    <lineage>
        <taxon>Bacteria</taxon>
        <taxon>Pseudomonadati</taxon>
        <taxon>Bacteroidota</taxon>
        <taxon>Saprospiria</taxon>
        <taxon>Saprospirales</taxon>
        <taxon>Haliscomenobacteraceae</taxon>
        <taxon>Portibacter</taxon>
    </lineage>
</organism>
<dbReference type="InterPro" id="IPR029058">
    <property type="entry name" value="AB_hydrolase_fold"/>
</dbReference>
<dbReference type="Gene3D" id="3.40.50.1820">
    <property type="entry name" value="alpha/beta hydrolase"/>
    <property type="match status" value="1"/>
</dbReference>
<dbReference type="SUPFAM" id="SSF53474">
    <property type="entry name" value="alpha/beta-Hydrolases"/>
    <property type="match status" value="1"/>
</dbReference>
<evidence type="ECO:0000259" key="2">
    <source>
        <dbReference type="Pfam" id="PF20434"/>
    </source>
</evidence>
<reference evidence="3" key="2">
    <citation type="submission" date="2023-01" db="EMBL/GenBank/DDBJ databases">
        <title>Draft genome sequence of Portibacter lacus strain NBRC 108769.</title>
        <authorList>
            <person name="Sun Q."/>
            <person name="Mori K."/>
        </authorList>
    </citation>
    <scope>NUCLEOTIDE SEQUENCE</scope>
    <source>
        <strain evidence="3">NBRC 108769</strain>
    </source>
</reference>